<evidence type="ECO:0000259" key="3">
    <source>
        <dbReference type="Pfam" id="PF14020"/>
    </source>
</evidence>
<keyword evidence="2" id="KW-0472">Membrane</keyword>
<keyword evidence="2" id="KW-1133">Transmembrane helix</keyword>
<dbReference type="EMBL" id="JBHTIU010000041">
    <property type="protein sequence ID" value="MFD0870217.1"/>
    <property type="molecule type" value="Genomic_DNA"/>
</dbReference>
<feature type="region of interest" description="Disordered" evidence="1">
    <location>
        <begin position="57"/>
        <end position="78"/>
    </location>
</feature>
<dbReference type="InterPro" id="IPR025330">
    <property type="entry name" value="DUF4236"/>
</dbReference>
<reference evidence="5" key="1">
    <citation type="journal article" date="2019" name="Int. J. Syst. Evol. Microbiol.">
        <title>The Global Catalogue of Microorganisms (GCM) 10K type strain sequencing project: providing services to taxonomists for standard genome sequencing and annotation.</title>
        <authorList>
            <consortium name="The Broad Institute Genomics Platform"/>
            <consortium name="The Broad Institute Genome Sequencing Center for Infectious Disease"/>
            <person name="Wu L."/>
            <person name="Ma J."/>
        </authorList>
    </citation>
    <scope>NUCLEOTIDE SEQUENCE [LARGE SCALE GENOMIC DNA]</scope>
    <source>
        <strain evidence="5">CCUG 57263</strain>
    </source>
</reference>
<evidence type="ECO:0000256" key="2">
    <source>
        <dbReference type="SAM" id="Phobius"/>
    </source>
</evidence>
<accession>A0ABW3D9R2</accession>
<name>A0ABW3D9R2_9BACL</name>
<gene>
    <name evidence="4" type="ORF">ACFQ03_13730</name>
</gene>
<keyword evidence="5" id="KW-1185">Reference proteome</keyword>
<evidence type="ECO:0000313" key="4">
    <source>
        <dbReference type="EMBL" id="MFD0870217.1"/>
    </source>
</evidence>
<protein>
    <submittedName>
        <fullName evidence="4">DUF4236 domain-containing protein</fullName>
    </submittedName>
</protein>
<dbReference type="Proteomes" id="UP001597120">
    <property type="component" value="Unassembled WGS sequence"/>
</dbReference>
<evidence type="ECO:0000256" key="1">
    <source>
        <dbReference type="SAM" id="MobiDB-lite"/>
    </source>
</evidence>
<feature type="transmembrane region" description="Helical" evidence="2">
    <location>
        <begin position="117"/>
        <end position="147"/>
    </location>
</feature>
<dbReference type="Pfam" id="PF14020">
    <property type="entry name" value="DUF4236"/>
    <property type="match status" value="1"/>
</dbReference>
<organism evidence="4 5">
    <name type="scientific">Paenibacillus residui</name>
    <dbReference type="NCBI Taxonomy" id="629724"/>
    <lineage>
        <taxon>Bacteria</taxon>
        <taxon>Bacillati</taxon>
        <taxon>Bacillota</taxon>
        <taxon>Bacilli</taxon>
        <taxon>Bacillales</taxon>
        <taxon>Paenibacillaceae</taxon>
        <taxon>Paenibacillus</taxon>
    </lineage>
</organism>
<evidence type="ECO:0000313" key="5">
    <source>
        <dbReference type="Proteomes" id="UP001597120"/>
    </source>
</evidence>
<feature type="domain" description="DUF4236" evidence="3">
    <location>
        <begin position="6"/>
        <end position="52"/>
    </location>
</feature>
<comment type="caution">
    <text evidence="4">The sequence shown here is derived from an EMBL/GenBank/DDBJ whole genome shotgun (WGS) entry which is preliminary data.</text>
</comment>
<sequence length="362" mass="40453">MSFYSRKSVSFGGVRLTFSKSGIGASVGIRGFRIGTGPRGNYIRIGTNGLSYKTMIGKGKSREGTRDNPASYGNGTINQPSDVIMHEIESRDALEIFDSSSQEILSEINRKYKKFPLWTLGVAIAALLSSSSYMYLGLLSIVASILLDRYRKTTTIIYDIDEATESKIQAFYDSFNDIMSADRKWHISASGDVTDRKYHAGASTLIARSSISINYSIPKYIRTNVKVPCIPVGKQKLYFFPDKILIVQRRQVGAVSYGRIRVECTETRFIEEGAVPGDTTVVDHTWRYVNKNGGPDRRFKNNRQLPIVLYSQLHFSSNTGLNELVHVSRPGVGNGLKQYLNEYDFSYTKDRLSSAHSSVATH</sequence>
<dbReference type="RefSeq" id="WP_379288788.1">
    <property type="nucleotide sequence ID" value="NZ_JBHTIU010000041.1"/>
</dbReference>
<proteinExistence type="predicted"/>
<keyword evidence="2" id="KW-0812">Transmembrane</keyword>